<evidence type="ECO:0000313" key="2">
    <source>
        <dbReference type="Proteomes" id="UP001186974"/>
    </source>
</evidence>
<gene>
    <name evidence="1" type="ORF">LTS18_003230</name>
</gene>
<proteinExistence type="predicted"/>
<dbReference type="EMBL" id="JAWDJW010000763">
    <property type="protein sequence ID" value="KAK3080059.1"/>
    <property type="molecule type" value="Genomic_DNA"/>
</dbReference>
<name>A0ACC3DTT6_9PEZI</name>
<evidence type="ECO:0000313" key="1">
    <source>
        <dbReference type="EMBL" id="KAK3080059.1"/>
    </source>
</evidence>
<comment type="caution">
    <text evidence="1">The sequence shown here is derived from an EMBL/GenBank/DDBJ whole genome shotgun (WGS) entry which is preliminary data.</text>
</comment>
<dbReference type="Proteomes" id="UP001186974">
    <property type="component" value="Unassembled WGS sequence"/>
</dbReference>
<accession>A0ACC3DTT6</accession>
<keyword evidence="2" id="KW-1185">Reference proteome</keyword>
<organism evidence="1 2">
    <name type="scientific">Coniosporium uncinatum</name>
    <dbReference type="NCBI Taxonomy" id="93489"/>
    <lineage>
        <taxon>Eukaryota</taxon>
        <taxon>Fungi</taxon>
        <taxon>Dikarya</taxon>
        <taxon>Ascomycota</taxon>
        <taxon>Pezizomycotina</taxon>
        <taxon>Dothideomycetes</taxon>
        <taxon>Dothideomycetes incertae sedis</taxon>
        <taxon>Coniosporium</taxon>
    </lineage>
</organism>
<reference evidence="1" key="1">
    <citation type="submission" date="2024-09" db="EMBL/GenBank/DDBJ databases">
        <title>Black Yeasts Isolated from many extreme environments.</title>
        <authorList>
            <person name="Coleine C."/>
            <person name="Stajich J.E."/>
            <person name="Selbmann L."/>
        </authorList>
    </citation>
    <scope>NUCLEOTIDE SEQUENCE</scope>
    <source>
        <strain evidence="1">CCFEE 5737</strain>
    </source>
</reference>
<sequence length="93" mass="10796">MYSVCGVHYHDIGTDRLPEGYRHKNPKRVIAMSSFMTTYRYDQSYEKAVELENNACKKFKADIDSASEQKDTDSTVKVSESQAFYHDFIGEER</sequence>
<protein>
    <submittedName>
        <fullName evidence="1">Uncharacterized protein</fullName>
    </submittedName>
</protein>